<dbReference type="EMBL" id="JAURUO010000021">
    <property type="protein sequence ID" value="MDP9729777.1"/>
    <property type="molecule type" value="Genomic_DNA"/>
</dbReference>
<gene>
    <name evidence="2" type="ORF">J2S04_002751</name>
</gene>
<accession>A0ABT9LZS9</accession>
<comment type="caution">
    <text evidence="2">The sequence shown here is derived from an EMBL/GenBank/DDBJ whole genome shotgun (WGS) entry which is preliminary data.</text>
</comment>
<keyword evidence="3" id="KW-1185">Reference proteome</keyword>
<evidence type="ECO:0000313" key="3">
    <source>
        <dbReference type="Proteomes" id="UP001229209"/>
    </source>
</evidence>
<feature type="region of interest" description="Disordered" evidence="1">
    <location>
        <begin position="35"/>
        <end position="68"/>
    </location>
</feature>
<evidence type="ECO:0000256" key="1">
    <source>
        <dbReference type="SAM" id="MobiDB-lite"/>
    </source>
</evidence>
<reference evidence="2 3" key="1">
    <citation type="submission" date="2023-07" db="EMBL/GenBank/DDBJ databases">
        <title>Genomic Encyclopedia of Type Strains, Phase IV (KMG-IV): sequencing the most valuable type-strain genomes for metagenomic binning, comparative biology and taxonomic classification.</title>
        <authorList>
            <person name="Goeker M."/>
        </authorList>
    </citation>
    <scope>NUCLEOTIDE SEQUENCE [LARGE SCALE GENOMIC DNA]</scope>
    <source>
        <strain evidence="2 3">DSM 25924</strain>
    </source>
</reference>
<name>A0ABT9LZS9_9BACL</name>
<evidence type="ECO:0000313" key="2">
    <source>
        <dbReference type="EMBL" id="MDP9729777.1"/>
    </source>
</evidence>
<dbReference type="Proteomes" id="UP001229209">
    <property type="component" value="Unassembled WGS sequence"/>
</dbReference>
<organism evidence="2 3">
    <name type="scientific">Alicyclobacillus tolerans</name>
    <dbReference type="NCBI Taxonomy" id="90970"/>
    <lineage>
        <taxon>Bacteria</taxon>
        <taxon>Bacillati</taxon>
        <taxon>Bacillota</taxon>
        <taxon>Bacilli</taxon>
        <taxon>Bacillales</taxon>
        <taxon>Alicyclobacillaceae</taxon>
        <taxon>Alicyclobacillus</taxon>
    </lineage>
</organism>
<proteinExistence type="predicted"/>
<protein>
    <submittedName>
        <fullName evidence="2">Uncharacterized protein</fullName>
    </submittedName>
</protein>
<sequence>MCGKKYMIIFLKKGLQKSSEGGKIVAVAARGDAKESLGSERTLKTKHAQESPNAREEVPELERAREKE</sequence>